<keyword evidence="6" id="KW-1185">Reference proteome</keyword>
<proteinExistence type="predicted"/>
<dbReference type="InterPro" id="IPR036390">
    <property type="entry name" value="WH_DNA-bd_sf"/>
</dbReference>
<dbReference type="SUPFAM" id="SSF54928">
    <property type="entry name" value="RNA-binding domain, RBD"/>
    <property type="match status" value="1"/>
</dbReference>
<evidence type="ECO:0000256" key="1">
    <source>
        <dbReference type="ARBA" id="ARBA00022884"/>
    </source>
</evidence>
<evidence type="ECO:0000256" key="3">
    <source>
        <dbReference type="SAM" id="MobiDB-lite"/>
    </source>
</evidence>
<evidence type="ECO:0000313" key="5">
    <source>
        <dbReference type="EMBL" id="KAK4777032.1"/>
    </source>
</evidence>
<dbReference type="GO" id="GO:0003729">
    <property type="term" value="F:mRNA binding"/>
    <property type="evidence" value="ECO:0007669"/>
    <property type="project" value="TreeGrafter"/>
</dbReference>
<feature type="region of interest" description="Disordered" evidence="3">
    <location>
        <begin position="1"/>
        <end position="66"/>
    </location>
</feature>
<gene>
    <name evidence="5" type="ORF">SAY86_005720</name>
</gene>
<feature type="domain" description="HTH La-type RNA-binding" evidence="4">
    <location>
        <begin position="116"/>
        <end position="208"/>
    </location>
</feature>
<organism evidence="5 6">
    <name type="scientific">Trapa natans</name>
    <name type="common">Water chestnut</name>
    <dbReference type="NCBI Taxonomy" id="22666"/>
    <lineage>
        <taxon>Eukaryota</taxon>
        <taxon>Viridiplantae</taxon>
        <taxon>Streptophyta</taxon>
        <taxon>Embryophyta</taxon>
        <taxon>Tracheophyta</taxon>
        <taxon>Spermatophyta</taxon>
        <taxon>Magnoliopsida</taxon>
        <taxon>eudicotyledons</taxon>
        <taxon>Gunneridae</taxon>
        <taxon>Pentapetalae</taxon>
        <taxon>rosids</taxon>
        <taxon>malvids</taxon>
        <taxon>Myrtales</taxon>
        <taxon>Lythraceae</taxon>
        <taxon>Trapa</taxon>
    </lineage>
</organism>
<dbReference type="Pfam" id="PF00076">
    <property type="entry name" value="RRM_1"/>
    <property type="match status" value="1"/>
</dbReference>
<dbReference type="Proteomes" id="UP001346149">
    <property type="component" value="Unassembled WGS sequence"/>
</dbReference>
<keyword evidence="1 2" id="KW-0694">RNA-binding</keyword>
<dbReference type="Pfam" id="PF05383">
    <property type="entry name" value="La"/>
    <property type="match status" value="1"/>
</dbReference>
<dbReference type="InterPro" id="IPR036388">
    <property type="entry name" value="WH-like_DNA-bd_sf"/>
</dbReference>
<feature type="compositionally biased region" description="Polar residues" evidence="3">
    <location>
        <begin position="51"/>
        <end position="63"/>
    </location>
</feature>
<comment type="caution">
    <text evidence="5">The sequence shown here is derived from an EMBL/GenBank/DDBJ whole genome shotgun (WGS) entry which is preliminary data.</text>
</comment>
<feature type="compositionally biased region" description="Polar residues" evidence="3">
    <location>
        <begin position="1"/>
        <end position="20"/>
    </location>
</feature>
<feature type="compositionally biased region" description="Basic and acidic residues" evidence="3">
    <location>
        <begin position="90"/>
        <end position="109"/>
    </location>
</feature>
<dbReference type="PANTHER" id="PTHR22792">
    <property type="entry name" value="LUPUS LA PROTEIN-RELATED"/>
    <property type="match status" value="1"/>
</dbReference>
<feature type="compositionally biased region" description="Low complexity" evidence="3">
    <location>
        <begin position="25"/>
        <end position="49"/>
    </location>
</feature>
<sequence length="330" mass="37169">MSQDSGTLDSSDRYCSTSSDDALVLTPTSSEPSPSQSSSSSQLSAQAPEFSPSQTPRTATSPRSAPGLLRVPFQHLMVDQNQFYHHHNHNRQDPHYYHRKQHQDQSEHDLTAQTKNGLSDDIIQRILNQVEFYFSDINLATTDHLMRFINRDPEGYVPISVVASFHKIKVLISSYSKLVSVLRNSSKFWAIQTCKPQTMNGGGALVSRSSKLHAFVEYESVELAEKAVKDLNGEGDWRSGLRVCLLHRCGSKNVQAWGKKGHNGEHAEEHDALAPEQQLSEKPLDHSIEHPNGLQQQSLQSTWWTGCNHHGATYCFILLFVLLRKFPSHW</sequence>
<dbReference type="GO" id="GO:0005634">
    <property type="term" value="C:nucleus"/>
    <property type="evidence" value="ECO:0007669"/>
    <property type="project" value="TreeGrafter"/>
</dbReference>
<dbReference type="AlphaFoldDB" id="A0AAN7QSS1"/>
<dbReference type="PANTHER" id="PTHR22792:SF66">
    <property type="entry name" value="LA-RELATED PROTEIN 6B"/>
    <property type="match status" value="1"/>
</dbReference>
<evidence type="ECO:0000259" key="4">
    <source>
        <dbReference type="PROSITE" id="PS50961"/>
    </source>
</evidence>
<dbReference type="PROSITE" id="PS50961">
    <property type="entry name" value="HTH_LA"/>
    <property type="match status" value="1"/>
</dbReference>
<dbReference type="Gene3D" id="1.10.10.10">
    <property type="entry name" value="Winged helix-like DNA-binding domain superfamily/Winged helix DNA-binding domain"/>
    <property type="match status" value="1"/>
</dbReference>
<dbReference type="InterPro" id="IPR035979">
    <property type="entry name" value="RBD_domain_sf"/>
</dbReference>
<dbReference type="InterPro" id="IPR000504">
    <property type="entry name" value="RRM_dom"/>
</dbReference>
<accession>A0AAN7QSS1</accession>
<reference evidence="5 6" key="1">
    <citation type="journal article" date="2023" name="Hortic Res">
        <title>Pangenome of water caltrop reveals structural variations and asymmetric subgenome divergence after allopolyploidization.</title>
        <authorList>
            <person name="Zhang X."/>
            <person name="Chen Y."/>
            <person name="Wang L."/>
            <person name="Yuan Y."/>
            <person name="Fang M."/>
            <person name="Shi L."/>
            <person name="Lu R."/>
            <person name="Comes H.P."/>
            <person name="Ma Y."/>
            <person name="Chen Y."/>
            <person name="Huang G."/>
            <person name="Zhou Y."/>
            <person name="Zheng Z."/>
            <person name="Qiu Y."/>
        </authorList>
    </citation>
    <scope>NUCLEOTIDE SEQUENCE [LARGE SCALE GENOMIC DNA]</scope>
    <source>
        <strain evidence="5">F231</strain>
    </source>
</reference>
<dbReference type="SMART" id="SM00715">
    <property type="entry name" value="LA"/>
    <property type="match status" value="1"/>
</dbReference>
<dbReference type="EMBL" id="JAXQNO010000018">
    <property type="protein sequence ID" value="KAK4777032.1"/>
    <property type="molecule type" value="Genomic_DNA"/>
</dbReference>
<dbReference type="InterPro" id="IPR045180">
    <property type="entry name" value="La_dom_prot"/>
</dbReference>
<dbReference type="SUPFAM" id="SSF46785">
    <property type="entry name" value="Winged helix' DNA-binding domain"/>
    <property type="match status" value="1"/>
</dbReference>
<evidence type="ECO:0000256" key="2">
    <source>
        <dbReference type="PROSITE-ProRule" id="PRU00332"/>
    </source>
</evidence>
<evidence type="ECO:0000313" key="6">
    <source>
        <dbReference type="Proteomes" id="UP001346149"/>
    </source>
</evidence>
<protein>
    <recommendedName>
        <fullName evidence="4">HTH La-type RNA-binding domain-containing protein</fullName>
    </recommendedName>
</protein>
<name>A0AAN7QSS1_TRANT</name>
<dbReference type="InterPro" id="IPR006630">
    <property type="entry name" value="La_HTH"/>
</dbReference>
<feature type="region of interest" description="Disordered" evidence="3">
    <location>
        <begin position="87"/>
        <end position="109"/>
    </location>
</feature>